<protein>
    <recommendedName>
        <fullName evidence="3">DUF4177 domain-containing protein</fullName>
    </recommendedName>
</protein>
<keyword evidence="2" id="KW-1185">Reference proteome</keyword>
<dbReference type="AlphaFoldDB" id="A0A2R8AC67"/>
<sequence>MAEFEYKTIVAPTAPRKYKGVKSADERFARTVADAMNEAAAGGWQFVRTETLSVLVKKGALRGKDYEDRTVMVFSREKTMRSPALAGYATDRAEPTL</sequence>
<name>A0A2R8AC67_9RHOB</name>
<reference evidence="1 2" key="1">
    <citation type="submission" date="2018-03" db="EMBL/GenBank/DDBJ databases">
        <authorList>
            <person name="Keele B.F."/>
        </authorList>
    </citation>
    <scope>NUCLEOTIDE SEQUENCE [LARGE SCALE GENOMIC DNA]</scope>
    <source>
        <strain evidence="1 2">CeCT 8812</strain>
    </source>
</reference>
<dbReference type="EMBL" id="OMKW01000003">
    <property type="protein sequence ID" value="SPF29821.1"/>
    <property type="molecule type" value="Genomic_DNA"/>
</dbReference>
<proteinExistence type="predicted"/>
<dbReference type="RefSeq" id="WP_108782565.1">
    <property type="nucleotide sequence ID" value="NZ_OMKW01000003.1"/>
</dbReference>
<gene>
    <name evidence="1" type="ORF">POI8812_02142</name>
</gene>
<evidence type="ECO:0000313" key="2">
    <source>
        <dbReference type="Proteomes" id="UP000244932"/>
    </source>
</evidence>
<evidence type="ECO:0008006" key="3">
    <source>
        <dbReference type="Google" id="ProtNLM"/>
    </source>
</evidence>
<dbReference type="Proteomes" id="UP000244932">
    <property type="component" value="Unassembled WGS sequence"/>
</dbReference>
<evidence type="ECO:0000313" key="1">
    <source>
        <dbReference type="EMBL" id="SPF29821.1"/>
    </source>
</evidence>
<accession>A0A2R8AC67</accession>
<dbReference type="OrthoDB" id="7658888at2"/>
<organism evidence="1 2">
    <name type="scientific">Pontivivens insulae</name>
    <dbReference type="NCBI Taxonomy" id="1639689"/>
    <lineage>
        <taxon>Bacteria</taxon>
        <taxon>Pseudomonadati</taxon>
        <taxon>Pseudomonadota</taxon>
        <taxon>Alphaproteobacteria</taxon>
        <taxon>Rhodobacterales</taxon>
        <taxon>Paracoccaceae</taxon>
        <taxon>Pontivivens</taxon>
    </lineage>
</organism>